<dbReference type="EMBL" id="NEDP02005141">
    <property type="protein sequence ID" value="OWF43201.1"/>
    <property type="molecule type" value="Genomic_DNA"/>
</dbReference>
<dbReference type="Gene3D" id="1.20.1250.20">
    <property type="entry name" value="MFS general substrate transporter like domains"/>
    <property type="match status" value="1"/>
</dbReference>
<evidence type="ECO:0000256" key="2">
    <source>
        <dbReference type="SAM" id="Phobius"/>
    </source>
</evidence>
<keyword evidence="2" id="KW-0812">Transmembrane</keyword>
<reference evidence="4 5" key="1">
    <citation type="journal article" date="2017" name="Nat. Ecol. Evol.">
        <title>Scallop genome provides insights into evolution of bilaterian karyotype and development.</title>
        <authorList>
            <person name="Wang S."/>
            <person name="Zhang J."/>
            <person name="Jiao W."/>
            <person name="Li J."/>
            <person name="Xun X."/>
            <person name="Sun Y."/>
            <person name="Guo X."/>
            <person name="Huan P."/>
            <person name="Dong B."/>
            <person name="Zhang L."/>
            <person name="Hu X."/>
            <person name="Sun X."/>
            <person name="Wang J."/>
            <person name="Zhao C."/>
            <person name="Wang Y."/>
            <person name="Wang D."/>
            <person name="Huang X."/>
            <person name="Wang R."/>
            <person name="Lv J."/>
            <person name="Li Y."/>
            <person name="Zhang Z."/>
            <person name="Liu B."/>
            <person name="Lu W."/>
            <person name="Hui Y."/>
            <person name="Liang J."/>
            <person name="Zhou Z."/>
            <person name="Hou R."/>
            <person name="Li X."/>
            <person name="Liu Y."/>
            <person name="Li H."/>
            <person name="Ning X."/>
            <person name="Lin Y."/>
            <person name="Zhao L."/>
            <person name="Xing Q."/>
            <person name="Dou J."/>
            <person name="Li Y."/>
            <person name="Mao J."/>
            <person name="Guo H."/>
            <person name="Dou H."/>
            <person name="Li T."/>
            <person name="Mu C."/>
            <person name="Jiang W."/>
            <person name="Fu Q."/>
            <person name="Fu X."/>
            <person name="Miao Y."/>
            <person name="Liu J."/>
            <person name="Yu Q."/>
            <person name="Li R."/>
            <person name="Liao H."/>
            <person name="Li X."/>
            <person name="Kong Y."/>
            <person name="Jiang Z."/>
            <person name="Chourrout D."/>
            <person name="Li R."/>
            <person name="Bao Z."/>
        </authorList>
    </citation>
    <scope>NUCLEOTIDE SEQUENCE [LARGE SCALE GENOMIC DNA]</scope>
    <source>
        <strain evidence="4 5">PY_sf001</strain>
    </source>
</reference>
<proteinExistence type="predicted"/>
<organism evidence="4 5">
    <name type="scientific">Mizuhopecten yessoensis</name>
    <name type="common">Japanese scallop</name>
    <name type="synonym">Patinopecten yessoensis</name>
    <dbReference type="NCBI Taxonomy" id="6573"/>
    <lineage>
        <taxon>Eukaryota</taxon>
        <taxon>Metazoa</taxon>
        <taxon>Spiralia</taxon>
        <taxon>Lophotrochozoa</taxon>
        <taxon>Mollusca</taxon>
        <taxon>Bivalvia</taxon>
        <taxon>Autobranchia</taxon>
        <taxon>Pteriomorphia</taxon>
        <taxon>Pectinida</taxon>
        <taxon>Pectinoidea</taxon>
        <taxon>Pectinidae</taxon>
        <taxon>Mizuhopecten</taxon>
    </lineage>
</organism>
<feature type="transmembrane region" description="Helical" evidence="2">
    <location>
        <begin position="261"/>
        <end position="283"/>
    </location>
</feature>
<evidence type="ECO:0000256" key="1">
    <source>
        <dbReference type="ARBA" id="ARBA00004141"/>
    </source>
</evidence>
<dbReference type="GO" id="GO:0016020">
    <property type="term" value="C:membrane"/>
    <property type="evidence" value="ECO:0007669"/>
    <property type="project" value="UniProtKB-SubCell"/>
</dbReference>
<feature type="transmembrane region" description="Helical" evidence="2">
    <location>
        <begin position="12"/>
        <end position="36"/>
    </location>
</feature>
<protein>
    <submittedName>
        <fullName evidence="4">Monocarboxylate transporter 12</fullName>
    </submittedName>
</protein>
<keyword evidence="5" id="KW-1185">Reference proteome</keyword>
<feature type="domain" description="Major facilitator superfamily (MFS) profile" evidence="3">
    <location>
        <begin position="15"/>
        <end position="410"/>
    </location>
</feature>
<dbReference type="InterPro" id="IPR050327">
    <property type="entry name" value="Proton-linked_MCT"/>
</dbReference>
<feature type="transmembrane region" description="Helical" evidence="2">
    <location>
        <begin position="138"/>
        <end position="157"/>
    </location>
</feature>
<keyword evidence="2" id="KW-1133">Transmembrane helix</keyword>
<comment type="caution">
    <text evidence="4">The sequence shown here is derived from an EMBL/GenBank/DDBJ whole genome shotgun (WGS) entry which is preliminary data.</text>
</comment>
<dbReference type="InterPro" id="IPR011701">
    <property type="entry name" value="MFS"/>
</dbReference>
<dbReference type="Proteomes" id="UP000242188">
    <property type="component" value="Unassembled WGS sequence"/>
</dbReference>
<keyword evidence="2" id="KW-0472">Membrane</keyword>
<dbReference type="CDD" id="cd17352">
    <property type="entry name" value="MFS_MCT_SLC16"/>
    <property type="match status" value="1"/>
</dbReference>
<gene>
    <name evidence="4" type="ORF">KP79_PYT20258</name>
</gene>
<dbReference type="SUPFAM" id="SSF103473">
    <property type="entry name" value="MFS general substrate transporter"/>
    <property type="match status" value="1"/>
</dbReference>
<evidence type="ECO:0000313" key="5">
    <source>
        <dbReference type="Proteomes" id="UP000242188"/>
    </source>
</evidence>
<feature type="transmembrane region" description="Helical" evidence="2">
    <location>
        <begin position="321"/>
        <end position="344"/>
    </location>
</feature>
<dbReference type="InterPro" id="IPR020846">
    <property type="entry name" value="MFS_dom"/>
</dbReference>
<evidence type="ECO:0000313" key="4">
    <source>
        <dbReference type="EMBL" id="OWF43201.1"/>
    </source>
</evidence>
<feature type="transmembrane region" description="Helical" evidence="2">
    <location>
        <begin position="48"/>
        <end position="69"/>
    </location>
</feature>
<dbReference type="PROSITE" id="PS50850">
    <property type="entry name" value="MFS"/>
    <property type="match status" value="1"/>
</dbReference>
<evidence type="ECO:0000259" key="3">
    <source>
        <dbReference type="PROSITE" id="PS50850"/>
    </source>
</evidence>
<feature type="transmembrane region" description="Helical" evidence="2">
    <location>
        <begin position="81"/>
        <end position="100"/>
    </location>
</feature>
<feature type="transmembrane region" description="Helical" evidence="2">
    <location>
        <begin position="356"/>
        <end position="378"/>
    </location>
</feature>
<comment type="subcellular location">
    <subcellularLocation>
        <location evidence="1">Membrane</location>
        <topology evidence="1">Multi-pass membrane protein</topology>
    </subcellularLocation>
</comment>
<dbReference type="PANTHER" id="PTHR11360">
    <property type="entry name" value="MONOCARBOXYLATE TRANSPORTER"/>
    <property type="match status" value="1"/>
</dbReference>
<dbReference type="GO" id="GO:0008028">
    <property type="term" value="F:monocarboxylic acid transmembrane transporter activity"/>
    <property type="evidence" value="ECO:0007669"/>
    <property type="project" value="TreeGrafter"/>
</dbReference>
<feature type="transmembrane region" description="Helical" evidence="2">
    <location>
        <begin position="169"/>
        <end position="188"/>
    </location>
</feature>
<dbReference type="OrthoDB" id="6094568at2759"/>
<sequence length="512" mass="54847">MDQFRDVDGGWAWVAMAACFVGNVLNGFLNYSVGIFHVALLEEFQEDVATTAIVGSVYAGLYSLFGPFVSMVVNTTSCQTALMIGAVLTVLGFSSCFFANSLSTVLFTYGIIAGLGSGFCATPILIMTGYSFKKYRGIANGVVVCGCGIGMLGSGPLSQYFIDTYGLRGGFLMMGAVACHLIVCAALIRPSGAEGWHKKMRQESEDASKKCVQVRSILDPSLYKNHAFLLILIAGFGWNVAYAIVLLHLPNFSVVLGSSKAEAAMLLFVIGVGSSVSRVFGGLVTSNEAGIDPILLKLGVLGITGVLTLLFPFYSHIYWQQVIFACLFGIYSGGLIAFTVPILIEIVGLSKLSAAVGALYFMYGIGWFVGPTVAGLIIDHTGSYDIVFYVTGAIFTLASVLTLLSTIWRPKDVNVDEDDRFVASVLFKDSNFLTGSMLLTGSTNVMLDFRASTMNMSHSSKSLGPYSSYRSVRMQSSNRSVNTQEKVPLKLSRLAIDNGESAPLTVESVSEI</sequence>
<dbReference type="Pfam" id="PF07690">
    <property type="entry name" value="MFS_1"/>
    <property type="match status" value="1"/>
</dbReference>
<feature type="transmembrane region" description="Helical" evidence="2">
    <location>
        <begin position="295"/>
        <end position="315"/>
    </location>
</feature>
<dbReference type="InterPro" id="IPR036259">
    <property type="entry name" value="MFS_trans_sf"/>
</dbReference>
<name>A0A210Q378_MIZYE</name>
<feature type="transmembrane region" description="Helical" evidence="2">
    <location>
        <begin position="384"/>
        <end position="404"/>
    </location>
</feature>
<dbReference type="PROSITE" id="PS51257">
    <property type="entry name" value="PROKAR_LIPOPROTEIN"/>
    <property type="match status" value="1"/>
</dbReference>
<dbReference type="PANTHER" id="PTHR11360:SF284">
    <property type="entry name" value="EG:103B4.3 PROTEIN-RELATED"/>
    <property type="match status" value="1"/>
</dbReference>
<feature type="transmembrane region" description="Helical" evidence="2">
    <location>
        <begin position="106"/>
        <end position="126"/>
    </location>
</feature>
<feature type="transmembrane region" description="Helical" evidence="2">
    <location>
        <begin position="227"/>
        <end position="249"/>
    </location>
</feature>
<accession>A0A210Q378</accession>
<dbReference type="AlphaFoldDB" id="A0A210Q378"/>